<organism evidence="9 10">
    <name type="scientific">Collimonas arenae</name>
    <dbReference type="NCBI Taxonomy" id="279058"/>
    <lineage>
        <taxon>Bacteria</taxon>
        <taxon>Pseudomonadati</taxon>
        <taxon>Pseudomonadota</taxon>
        <taxon>Betaproteobacteria</taxon>
        <taxon>Burkholderiales</taxon>
        <taxon>Oxalobacteraceae</taxon>
        <taxon>Collimonas</taxon>
    </lineage>
</organism>
<dbReference type="PRINTS" id="PR00105">
    <property type="entry name" value="C5METTRFRASE"/>
</dbReference>
<evidence type="ECO:0000256" key="4">
    <source>
        <dbReference type="ARBA" id="ARBA00022691"/>
    </source>
</evidence>
<evidence type="ECO:0000256" key="7">
    <source>
        <dbReference type="PROSITE-ProRule" id="PRU01016"/>
    </source>
</evidence>
<evidence type="ECO:0000256" key="8">
    <source>
        <dbReference type="RuleBase" id="RU000416"/>
    </source>
</evidence>
<keyword evidence="3 7" id="KW-0808">Transferase</keyword>
<dbReference type="PANTHER" id="PTHR10629:SF52">
    <property type="entry name" value="DNA (CYTOSINE-5)-METHYLTRANSFERASE 1"/>
    <property type="match status" value="1"/>
</dbReference>
<comment type="similarity">
    <text evidence="7 8">Belongs to the class I-like SAM-binding methyltransferase superfamily. C5-methyltransferase family.</text>
</comment>
<dbReference type="InterPro" id="IPR029063">
    <property type="entry name" value="SAM-dependent_MTases_sf"/>
</dbReference>
<dbReference type="EC" id="2.1.1.37" evidence="1"/>
<sequence length="509" mass="57767">MPINIVDLFAGPGGLGEGFSSLSKGNAFRILISAEMESSAHKTLRLRSFFRLIRHDARSLSGYYEFCNGDAKLPYNTRSQSAWEESGLEARQLTLGNPNDNRVLDAVLDQKLQEQEPWVLIGGPPCQAYSLVGRSRNIGTPSYRPEDDHRHFLYKEYLRIIRDRRPPVFVMENVKGILSSRVAGKTIFHDILRDLADPDGVFGVSSLRPGYRIHSLVTNTFFESGMDPNAIDPRDFIVKSEDFGIPQARHRVILLGVRTDIDANFKRLVAQPTVHVREVIRDLPPLRSKLSNGDDSARNWSITVKNHLVELAEEALDKNMDRLSAHLKRYSKQVRVGLSPGALHCPKSALSREVPYYTDWYLDSKLRFWLNHESRSHMTSDLRRYGYAAAYAALNDRSPKGHEEFSLAGLAPNHENWESGKFADRFRVQRYDAPASTITSHIAKDGHYFIHPDPAQCRSLTVREAARLQTFPDNYFFQGNRTQQYHQVGNAVPPLLAKMIAQIVKEILT</sequence>
<dbReference type="HOGENOM" id="CLU_006958_2_4_4"/>
<dbReference type="KEGG" id="care:LT85_0020"/>
<dbReference type="REBASE" id="97952">
    <property type="entry name" value="M.Car35ORF20P"/>
</dbReference>
<dbReference type="AlphaFoldDB" id="A0A0A1F5W4"/>
<dbReference type="NCBIfam" id="TIGR00675">
    <property type="entry name" value="dcm"/>
    <property type="match status" value="1"/>
</dbReference>
<dbReference type="SUPFAM" id="SSF53335">
    <property type="entry name" value="S-adenosyl-L-methionine-dependent methyltransferases"/>
    <property type="match status" value="1"/>
</dbReference>
<dbReference type="GO" id="GO:0044027">
    <property type="term" value="P:negative regulation of gene expression via chromosomal CpG island methylation"/>
    <property type="evidence" value="ECO:0007669"/>
    <property type="project" value="TreeGrafter"/>
</dbReference>
<dbReference type="InterPro" id="IPR050390">
    <property type="entry name" value="C5-Methyltransferase"/>
</dbReference>
<evidence type="ECO:0000256" key="2">
    <source>
        <dbReference type="ARBA" id="ARBA00022603"/>
    </source>
</evidence>
<dbReference type="GO" id="GO:0009307">
    <property type="term" value="P:DNA restriction-modification system"/>
    <property type="evidence" value="ECO:0007669"/>
    <property type="project" value="UniProtKB-KW"/>
</dbReference>
<keyword evidence="10" id="KW-1185">Reference proteome</keyword>
<dbReference type="InterPro" id="IPR001525">
    <property type="entry name" value="C5_MeTfrase"/>
</dbReference>
<dbReference type="GO" id="GO:0003886">
    <property type="term" value="F:DNA (cytosine-5-)-methyltransferase activity"/>
    <property type="evidence" value="ECO:0007669"/>
    <property type="project" value="UniProtKB-EC"/>
</dbReference>
<evidence type="ECO:0000313" key="9">
    <source>
        <dbReference type="EMBL" id="AIY39180.1"/>
    </source>
</evidence>
<evidence type="ECO:0000256" key="6">
    <source>
        <dbReference type="ARBA" id="ARBA00047422"/>
    </source>
</evidence>
<dbReference type="Gene3D" id="3.40.50.150">
    <property type="entry name" value="Vaccinia Virus protein VP39"/>
    <property type="match status" value="1"/>
</dbReference>
<keyword evidence="5" id="KW-0680">Restriction system</keyword>
<keyword evidence="4 7" id="KW-0949">S-adenosyl-L-methionine</keyword>
<dbReference type="GO" id="GO:0003677">
    <property type="term" value="F:DNA binding"/>
    <property type="evidence" value="ECO:0007669"/>
    <property type="project" value="TreeGrafter"/>
</dbReference>
<evidence type="ECO:0000256" key="5">
    <source>
        <dbReference type="ARBA" id="ARBA00022747"/>
    </source>
</evidence>
<dbReference type="Pfam" id="PF00145">
    <property type="entry name" value="DNA_methylase"/>
    <property type="match status" value="2"/>
</dbReference>
<keyword evidence="2 7" id="KW-0489">Methyltransferase</keyword>
<dbReference type="OrthoDB" id="9813719at2"/>
<accession>A0A0A1F5W4</accession>
<dbReference type="PANTHER" id="PTHR10629">
    <property type="entry name" value="CYTOSINE-SPECIFIC METHYLTRANSFERASE"/>
    <property type="match status" value="1"/>
</dbReference>
<dbReference type="GO" id="GO:0032259">
    <property type="term" value="P:methylation"/>
    <property type="evidence" value="ECO:0007669"/>
    <property type="project" value="UniProtKB-KW"/>
</dbReference>
<evidence type="ECO:0000256" key="1">
    <source>
        <dbReference type="ARBA" id="ARBA00011975"/>
    </source>
</evidence>
<gene>
    <name evidence="9" type="ORF">LT85_0020</name>
</gene>
<protein>
    <recommendedName>
        <fullName evidence="1">DNA (cytosine-5-)-methyltransferase</fullName>
        <ecNumber evidence="1">2.1.1.37</ecNumber>
    </recommendedName>
</protein>
<dbReference type="STRING" id="279058.LT85_0020"/>
<evidence type="ECO:0000256" key="3">
    <source>
        <dbReference type="ARBA" id="ARBA00022679"/>
    </source>
</evidence>
<proteinExistence type="inferred from homology"/>
<name>A0A0A1F5W4_9BURK</name>
<dbReference type="EMBL" id="CP009962">
    <property type="protein sequence ID" value="AIY39180.1"/>
    <property type="molecule type" value="Genomic_DNA"/>
</dbReference>
<feature type="active site" evidence="7">
    <location>
        <position position="126"/>
    </location>
</feature>
<comment type="catalytic activity">
    <reaction evidence="6">
        <text>a 2'-deoxycytidine in DNA + S-adenosyl-L-methionine = a 5-methyl-2'-deoxycytidine in DNA + S-adenosyl-L-homocysteine + H(+)</text>
        <dbReference type="Rhea" id="RHEA:13681"/>
        <dbReference type="Rhea" id="RHEA-COMP:11369"/>
        <dbReference type="Rhea" id="RHEA-COMP:11370"/>
        <dbReference type="ChEBI" id="CHEBI:15378"/>
        <dbReference type="ChEBI" id="CHEBI:57856"/>
        <dbReference type="ChEBI" id="CHEBI:59789"/>
        <dbReference type="ChEBI" id="CHEBI:85452"/>
        <dbReference type="ChEBI" id="CHEBI:85454"/>
        <dbReference type="EC" id="2.1.1.37"/>
    </reaction>
</comment>
<dbReference type="Proteomes" id="UP000030302">
    <property type="component" value="Chromosome"/>
</dbReference>
<dbReference type="Gene3D" id="3.90.120.10">
    <property type="entry name" value="DNA Methylase, subunit A, domain 2"/>
    <property type="match status" value="1"/>
</dbReference>
<dbReference type="PROSITE" id="PS51679">
    <property type="entry name" value="SAM_MT_C5"/>
    <property type="match status" value="1"/>
</dbReference>
<dbReference type="RefSeq" id="WP_038483862.1">
    <property type="nucleotide sequence ID" value="NZ_CP009962.1"/>
</dbReference>
<reference evidence="10" key="1">
    <citation type="journal article" date="2014" name="Soil Biol. Biochem.">
        <title>Structure and function of bacterial communities in ageing soils: Insights from the Mendocino ecological staircase.</title>
        <authorList>
            <person name="Uroz S."/>
            <person name="Tech J.J."/>
            <person name="Sawaya N.A."/>
            <person name="Frey-Klett P."/>
            <person name="Leveau J.H.J."/>
        </authorList>
    </citation>
    <scope>NUCLEOTIDE SEQUENCE [LARGE SCALE GENOMIC DNA]</scope>
    <source>
        <strain evidence="10">Cal35</strain>
    </source>
</reference>
<evidence type="ECO:0000313" key="10">
    <source>
        <dbReference type="Proteomes" id="UP000030302"/>
    </source>
</evidence>